<evidence type="ECO:0000256" key="3">
    <source>
        <dbReference type="ARBA" id="ARBA00022679"/>
    </source>
</evidence>
<dbReference type="Gene3D" id="3.40.50.10330">
    <property type="entry name" value="Probable inorganic polyphosphate/atp-NAD kinase, domain 1"/>
    <property type="match status" value="1"/>
</dbReference>
<evidence type="ECO:0000313" key="10">
    <source>
        <dbReference type="EMBL" id="SDH58608.1"/>
    </source>
</evidence>
<dbReference type="PANTHER" id="PTHR12358">
    <property type="entry name" value="SPHINGOSINE KINASE"/>
    <property type="match status" value="1"/>
</dbReference>
<keyword evidence="6" id="KW-0067">ATP-binding</keyword>
<dbReference type="GO" id="GO:0008654">
    <property type="term" value="P:phospholipid biosynthetic process"/>
    <property type="evidence" value="ECO:0007669"/>
    <property type="project" value="UniProtKB-KW"/>
</dbReference>
<keyword evidence="7" id="KW-0594">Phospholipid biosynthesis</keyword>
<organism evidence="10 11">
    <name type="scientific">Arthrobacter subterraneus</name>
    <dbReference type="NCBI Taxonomy" id="335973"/>
    <lineage>
        <taxon>Bacteria</taxon>
        <taxon>Bacillati</taxon>
        <taxon>Actinomycetota</taxon>
        <taxon>Actinomycetes</taxon>
        <taxon>Micrococcales</taxon>
        <taxon>Micrococcaceae</taxon>
        <taxon>Arthrobacter</taxon>
    </lineage>
</organism>
<feature type="domain" description="DAGKc" evidence="9">
    <location>
        <begin position="1"/>
        <end position="142"/>
    </location>
</feature>
<sequence>MHHQGMLAVVNASAGTANRRSVDAVASFLASAAVRRRTSFDLAHTEDLDGLDAVLRSLEGRQLILLGGDGSIHAAVQCLHQAGTLGSAGPIGIIPVGTGNDLARSLEIPLEPLQAADCVLSGRPRSMELLLSGDRVAVNAVHMGIGADAADKGAEVKKQLRKVKAGKLGYPLGALAAGISSPGLNLTVQVDGEVLHDGSSPLLMAALGLGGTVGGGARLIPDANPHDGLVDVVLWESVGRAARVGYALGLKNGDHARRSDVRIGRGRTVEIKAVDGCGFRISNDGELLGPFTHRRWEVQCNAWQVIAPQ</sequence>
<protein>
    <submittedName>
        <fullName evidence="10">Diacylglycerol kinase family enzyme</fullName>
    </submittedName>
</protein>
<gene>
    <name evidence="10" type="ORF">SAMN04488693_101646</name>
</gene>
<evidence type="ECO:0000256" key="8">
    <source>
        <dbReference type="ARBA" id="ARBA00023264"/>
    </source>
</evidence>
<keyword evidence="4" id="KW-0547">Nucleotide-binding</keyword>
<dbReference type="SMART" id="SM00046">
    <property type="entry name" value="DAGKc"/>
    <property type="match status" value="1"/>
</dbReference>
<evidence type="ECO:0000256" key="5">
    <source>
        <dbReference type="ARBA" id="ARBA00022777"/>
    </source>
</evidence>
<keyword evidence="7" id="KW-0443">Lipid metabolism</keyword>
<dbReference type="Pfam" id="PF19279">
    <property type="entry name" value="YegS_C"/>
    <property type="match status" value="1"/>
</dbReference>
<evidence type="ECO:0000256" key="2">
    <source>
        <dbReference type="ARBA" id="ARBA00005983"/>
    </source>
</evidence>
<evidence type="ECO:0000256" key="7">
    <source>
        <dbReference type="ARBA" id="ARBA00023209"/>
    </source>
</evidence>
<comment type="similarity">
    <text evidence="2">Belongs to the diacylglycerol/lipid kinase family.</text>
</comment>
<dbReference type="Gene3D" id="2.60.200.40">
    <property type="match status" value="1"/>
</dbReference>
<reference evidence="10 11" key="1">
    <citation type="submission" date="2016-10" db="EMBL/GenBank/DDBJ databases">
        <authorList>
            <person name="de Groot N.N."/>
        </authorList>
    </citation>
    <scope>NUCLEOTIDE SEQUENCE [LARGE SCALE GENOMIC DNA]</scope>
    <source>
        <strain evidence="10 11">NP_1H</strain>
    </source>
</reference>
<keyword evidence="11" id="KW-1185">Reference proteome</keyword>
<dbReference type="SUPFAM" id="SSF111331">
    <property type="entry name" value="NAD kinase/diacylglycerol kinase-like"/>
    <property type="match status" value="1"/>
</dbReference>
<accession>A0A1G8DLU4</accession>
<keyword evidence="5 10" id="KW-0418">Kinase</keyword>
<proteinExistence type="inferred from homology"/>
<dbReference type="PROSITE" id="PS50146">
    <property type="entry name" value="DAGK"/>
    <property type="match status" value="1"/>
</dbReference>
<dbReference type="PANTHER" id="PTHR12358:SF54">
    <property type="entry name" value="SPHINGOSINE KINASE RELATED PROTEIN"/>
    <property type="match status" value="1"/>
</dbReference>
<evidence type="ECO:0000256" key="6">
    <source>
        <dbReference type="ARBA" id="ARBA00022840"/>
    </source>
</evidence>
<name>A0A1G8DLU4_9MICC</name>
<dbReference type="EMBL" id="FNDT01000001">
    <property type="protein sequence ID" value="SDH58608.1"/>
    <property type="molecule type" value="Genomic_DNA"/>
</dbReference>
<evidence type="ECO:0000259" key="9">
    <source>
        <dbReference type="PROSITE" id="PS50146"/>
    </source>
</evidence>
<keyword evidence="7" id="KW-0444">Lipid biosynthesis</keyword>
<keyword evidence="8" id="KW-1208">Phospholipid metabolism</keyword>
<dbReference type="InterPro" id="IPR001206">
    <property type="entry name" value="Diacylglycerol_kinase_cat_dom"/>
</dbReference>
<comment type="cofactor">
    <cofactor evidence="1">
        <name>Mg(2+)</name>
        <dbReference type="ChEBI" id="CHEBI:18420"/>
    </cofactor>
</comment>
<dbReference type="Proteomes" id="UP000199258">
    <property type="component" value="Unassembled WGS sequence"/>
</dbReference>
<dbReference type="InterPro" id="IPR050187">
    <property type="entry name" value="Lipid_Phosphate_FormReg"/>
</dbReference>
<dbReference type="InterPro" id="IPR016064">
    <property type="entry name" value="NAD/diacylglycerol_kinase_sf"/>
</dbReference>
<dbReference type="AlphaFoldDB" id="A0A1G8DLU4"/>
<dbReference type="Pfam" id="PF00781">
    <property type="entry name" value="DAGK_cat"/>
    <property type="match status" value="1"/>
</dbReference>
<evidence type="ECO:0000256" key="1">
    <source>
        <dbReference type="ARBA" id="ARBA00001946"/>
    </source>
</evidence>
<dbReference type="InterPro" id="IPR045540">
    <property type="entry name" value="YegS/DAGK_C"/>
</dbReference>
<keyword evidence="3" id="KW-0808">Transferase</keyword>
<dbReference type="GO" id="GO:0016301">
    <property type="term" value="F:kinase activity"/>
    <property type="evidence" value="ECO:0007669"/>
    <property type="project" value="UniProtKB-KW"/>
</dbReference>
<dbReference type="GO" id="GO:0005524">
    <property type="term" value="F:ATP binding"/>
    <property type="evidence" value="ECO:0007669"/>
    <property type="project" value="UniProtKB-KW"/>
</dbReference>
<dbReference type="STRING" id="335973.SAMN04488693_101646"/>
<dbReference type="InterPro" id="IPR017438">
    <property type="entry name" value="ATP-NAD_kinase_N"/>
</dbReference>
<evidence type="ECO:0000313" key="11">
    <source>
        <dbReference type="Proteomes" id="UP000199258"/>
    </source>
</evidence>
<evidence type="ECO:0000256" key="4">
    <source>
        <dbReference type="ARBA" id="ARBA00022741"/>
    </source>
</evidence>